<sequence>MPFLHAFLLRAASSPGRIWQKRCQTVYTPPAPGCQLAREDLAETRGSDRLIGVFITREHLDLFDMERYLNDNIHKIAKGGSIAIDGDISKYEGRLYAEIVTRTLTNPETGKSFEITEFSFEGIDGIPYFCATKPPNGYENDFTINGSDEAISDGFSRTLFNDEEDRIELEGTIYFWAFRNSRTSFFMNPIYQGQDGRIYVVSNTGTILAGDQSEGTAFTQTIESTTTVTENEKSKTHHALIRMSFVAVNPPRQVIVLQMDEDSNILSREAYTPGQMPGTMTPESNAAYLIVETHKQDQDGNRVVSRALYDESHKHLETLYCRPDGICVKQFTELNWNRP</sequence>
<evidence type="ECO:0000313" key="1">
    <source>
        <dbReference type="EMBL" id="SHJ18762.1"/>
    </source>
</evidence>
<gene>
    <name evidence="1" type="ORF">SAMN05444373_103026</name>
</gene>
<dbReference type="AlphaFoldDB" id="A0A1M6H976"/>
<reference evidence="1 2" key="1">
    <citation type="submission" date="2016-11" db="EMBL/GenBank/DDBJ databases">
        <authorList>
            <person name="Varghese N."/>
            <person name="Submissions S."/>
        </authorList>
    </citation>
    <scope>NUCLEOTIDE SEQUENCE [LARGE SCALE GENOMIC DNA]</scope>
    <source>
        <strain evidence="1 2">DSM 19027</strain>
    </source>
</reference>
<organism evidence="1 2">
    <name type="scientific">Thermoclostridium caenicola</name>
    <dbReference type="NCBI Taxonomy" id="659425"/>
    <lineage>
        <taxon>Bacteria</taxon>
        <taxon>Bacillati</taxon>
        <taxon>Bacillota</taxon>
        <taxon>Clostridia</taxon>
        <taxon>Eubacteriales</taxon>
        <taxon>Oscillospiraceae</taxon>
        <taxon>Thermoclostridium</taxon>
    </lineage>
</organism>
<dbReference type="Proteomes" id="UP000324781">
    <property type="component" value="Unassembled WGS sequence"/>
</dbReference>
<dbReference type="EMBL" id="FQZP01000030">
    <property type="protein sequence ID" value="SHJ18762.1"/>
    <property type="molecule type" value="Genomic_DNA"/>
</dbReference>
<proteinExistence type="predicted"/>
<protein>
    <submittedName>
        <fullName evidence="1">Uncharacterized protein</fullName>
    </submittedName>
</protein>
<name>A0A1M6H976_9FIRM</name>
<accession>A0A1M6H976</accession>
<keyword evidence="2" id="KW-1185">Reference proteome</keyword>
<evidence type="ECO:0000313" key="2">
    <source>
        <dbReference type="Proteomes" id="UP000324781"/>
    </source>
</evidence>